<dbReference type="GO" id="GO:0043332">
    <property type="term" value="C:mating projection tip"/>
    <property type="evidence" value="ECO:0007669"/>
    <property type="project" value="EnsemblFungi"/>
</dbReference>
<accession>J7QZE3</accession>
<dbReference type="Gene3D" id="1.10.8.270">
    <property type="entry name" value="putative rabgap domain of human tbc1 domain family member 14 like domains"/>
    <property type="match status" value="1"/>
</dbReference>
<organism evidence="7 8">
    <name type="scientific">Huiozyma naganishii (strain ATCC MYA-139 / BCRC 22969 / CBS 8797 / KCTC 17520 / NBRC 10181 / NCYC 3082 / Yp74L-3)</name>
    <name type="common">Yeast</name>
    <name type="synonym">Kazachstania naganishii</name>
    <dbReference type="NCBI Taxonomy" id="1071383"/>
    <lineage>
        <taxon>Eukaryota</taxon>
        <taxon>Fungi</taxon>
        <taxon>Dikarya</taxon>
        <taxon>Ascomycota</taxon>
        <taxon>Saccharomycotina</taxon>
        <taxon>Saccharomycetes</taxon>
        <taxon>Saccharomycetales</taxon>
        <taxon>Saccharomycetaceae</taxon>
        <taxon>Huiozyma</taxon>
    </lineage>
</organism>
<keyword evidence="8" id="KW-1185">Reference proteome</keyword>
<reference evidence="8" key="2">
    <citation type="submission" date="2012-08" db="EMBL/GenBank/DDBJ databases">
        <title>Genome sequence of Kazachstania naganishii.</title>
        <authorList>
            <person name="Gordon J.L."/>
            <person name="Armisen D."/>
            <person name="Proux-Wera E."/>
            <person name="OhEigeartaigh S.S."/>
            <person name="Byrne K.P."/>
            <person name="Wolfe K.H."/>
        </authorList>
    </citation>
    <scope>NUCLEOTIDE SEQUENCE [LARGE SCALE GENOMIC DNA]</scope>
    <source>
        <strain evidence="8">ATCC MYA-139 / BCRC 22969 / CBS 8797 / CCRC 22969 / KCTC 17520 / NBRC 10181 / NCYC 3082</strain>
    </source>
</reference>
<dbReference type="Proteomes" id="UP000006310">
    <property type="component" value="Chromosome 1"/>
</dbReference>
<reference evidence="7 8" key="1">
    <citation type="journal article" date="2011" name="Proc. Natl. Acad. Sci. U.S.A.">
        <title>Evolutionary erosion of yeast sex chromosomes by mating-type switching accidents.</title>
        <authorList>
            <person name="Gordon J.L."/>
            <person name="Armisen D."/>
            <person name="Proux-Wera E."/>
            <person name="Oheigeartaigh S.S."/>
            <person name="Byrne K.P."/>
            <person name="Wolfe K.H."/>
        </authorList>
    </citation>
    <scope>NUCLEOTIDE SEQUENCE [LARGE SCALE GENOMIC DNA]</scope>
    <source>
        <strain evidence="8">ATCC MYA-139 / BCRC 22969 / CBS 8797 / CCRC 22969 / KCTC 17520 / NBRC 10181 / NCYC 3082</strain>
    </source>
</reference>
<evidence type="ECO:0000259" key="6">
    <source>
        <dbReference type="PROSITE" id="PS50086"/>
    </source>
</evidence>
<dbReference type="SUPFAM" id="SSF47923">
    <property type="entry name" value="Ypt/Rab-GAP domain of gyp1p"/>
    <property type="match status" value="2"/>
</dbReference>
<dbReference type="GO" id="GO:0006887">
    <property type="term" value="P:exocytosis"/>
    <property type="evidence" value="ECO:0007669"/>
    <property type="project" value="EnsemblFungi"/>
</dbReference>
<dbReference type="InterPro" id="IPR035969">
    <property type="entry name" value="Rab-GAP_TBC_sf"/>
</dbReference>
<dbReference type="GO" id="GO:0005935">
    <property type="term" value="C:cellular bud neck"/>
    <property type="evidence" value="ECO:0007669"/>
    <property type="project" value="UniProtKB-SubCell"/>
</dbReference>
<dbReference type="STRING" id="1071383.J7QZE3"/>
<feature type="compositionally biased region" description="Polar residues" evidence="5">
    <location>
        <begin position="24"/>
        <end position="33"/>
    </location>
</feature>
<dbReference type="SMART" id="SM00164">
    <property type="entry name" value="TBC"/>
    <property type="match status" value="1"/>
</dbReference>
<keyword evidence="3" id="KW-0343">GTPase activation</keyword>
<evidence type="ECO:0000256" key="4">
    <source>
        <dbReference type="ARBA" id="ARBA00022490"/>
    </source>
</evidence>
<evidence type="ECO:0000313" key="7">
    <source>
        <dbReference type="EMBL" id="CCK67835.1"/>
    </source>
</evidence>
<feature type="region of interest" description="Disordered" evidence="5">
    <location>
        <begin position="78"/>
        <end position="119"/>
    </location>
</feature>
<feature type="compositionally biased region" description="Basic and acidic residues" evidence="5">
    <location>
        <begin position="1"/>
        <end position="21"/>
    </location>
</feature>
<dbReference type="AlphaFoldDB" id="J7QZE3"/>
<dbReference type="InterPro" id="IPR050302">
    <property type="entry name" value="Rab_GAP_TBC_domain"/>
</dbReference>
<evidence type="ECO:0000313" key="8">
    <source>
        <dbReference type="Proteomes" id="UP000006310"/>
    </source>
</evidence>
<dbReference type="RefSeq" id="XP_022462081.1">
    <property type="nucleotide sequence ID" value="XM_022609007.1"/>
</dbReference>
<dbReference type="eggNOG" id="KOG2058">
    <property type="taxonomic scope" value="Eukaryota"/>
</dbReference>
<dbReference type="HOGENOM" id="CLU_005350_12_2_1"/>
<dbReference type="GO" id="GO:0000131">
    <property type="term" value="C:incipient cellular bud site"/>
    <property type="evidence" value="ECO:0007669"/>
    <property type="project" value="EnsemblFungi"/>
</dbReference>
<feature type="compositionally biased region" description="Low complexity" evidence="5">
    <location>
        <begin position="105"/>
        <end position="115"/>
    </location>
</feature>
<evidence type="ECO:0000256" key="5">
    <source>
        <dbReference type="SAM" id="MobiDB-lite"/>
    </source>
</evidence>
<comment type="subcellular location">
    <subcellularLocation>
        <location evidence="1">Bud neck</location>
    </subcellularLocation>
    <subcellularLocation>
        <location evidence="2">Cytoplasm</location>
    </subcellularLocation>
</comment>
<gene>
    <name evidence="7" type="primary">KNAG0A01460</name>
    <name evidence="7" type="ordered locus">KNAG_0A01460</name>
</gene>
<dbReference type="KEGG" id="kng:KNAG_0A01460"/>
<feature type="compositionally biased region" description="Basic and acidic residues" evidence="5">
    <location>
        <begin position="34"/>
        <end position="44"/>
    </location>
</feature>
<dbReference type="GO" id="GO:0031267">
    <property type="term" value="F:small GTPase binding"/>
    <property type="evidence" value="ECO:0007669"/>
    <property type="project" value="TreeGrafter"/>
</dbReference>
<evidence type="ECO:0000256" key="3">
    <source>
        <dbReference type="ARBA" id="ARBA00022468"/>
    </source>
</evidence>
<feature type="region of interest" description="Disordered" evidence="5">
    <location>
        <begin position="1"/>
        <end position="48"/>
    </location>
</feature>
<dbReference type="Pfam" id="PF00566">
    <property type="entry name" value="RabGAP-TBC"/>
    <property type="match status" value="1"/>
</dbReference>
<protein>
    <recommendedName>
        <fullName evidence="6">Rab-GAP TBC domain-containing protein</fullName>
    </recommendedName>
</protein>
<sequence length="611" mass="70680">MNCSEKELPAESSPTKDEFKKCPSTPNLQNIRDLSSEHHREDHANGYLPIGNRFHQEEAVSPSAGSGRGSLLDLYGDDDNSYVQVSPTPSHHSLRRRSTDAGGNRTSTTRSVHSTTTKRRSAIPELQNLDRYGFRKQNNYITLKDYDNWWQNYSKYCVRRKHKWQLFLTKSGLSLNGDSPTKFPPQSEKLKRYVRKGIPAEWRGNAWWYFARGDEMLNKHKGLYDKLVDKCQAEKVKVRDIDVIERDLNRTFPDNIHFHRESFQVEDPLMIRSLRRVLVAFSLYDPNIGYCQSMNFLVGLLLFFMNEERAFWMLVIITKKYLPEVHSVNLEGVNIDQGVLILCIKQYLPELWTKMESTYTNDGEIGSSDQQDALKQMEILNKLPPITLSTASWFMSCFIGVVPIETTLRIWDCLFYEKSHFLFKVSLAIFKLCEGELVEKKPSLLFSQNIFASFSNESLLSNHTHDWAAHQNMNRDDYDMILFQVIQTFPKKLLNPNDIFDKVLFKKKIPLNKLDQDEIDKIRKYVISQRKKWVRFNKVLKKGDSSSSAIVAEAKVDSRNAAVSKEFGMSDDMIADVLASELSGFKRMSLAGVDWNTNIKARVKQMKQQGK</sequence>
<dbReference type="GeneID" id="34523470"/>
<evidence type="ECO:0000256" key="1">
    <source>
        <dbReference type="ARBA" id="ARBA00004266"/>
    </source>
</evidence>
<keyword evidence="4" id="KW-0963">Cytoplasm</keyword>
<dbReference type="FunFam" id="1.10.8.270:FF:000036">
    <property type="entry name" value="GTPase-activating protein GYP3"/>
    <property type="match status" value="1"/>
</dbReference>
<dbReference type="GO" id="GO:0005934">
    <property type="term" value="C:cellular bud tip"/>
    <property type="evidence" value="ECO:0007669"/>
    <property type="project" value="EnsemblFungi"/>
</dbReference>
<dbReference type="EMBL" id="HE978314">
    <property type="protein sequence ID" value="CCK67835.1"/>
    <property type="molecule type" value="Genomic_DNA"/>
</dbReference>
<dbReference type="PANTHER" id="PTHR47219:SF9">
    <property type="entry name" value="GTPASE ACTIVATING PROTEIN AND CENTROSOME-ASSOCIATED, ISOFORM B"/>
    <property type="match status" value="1"/>
</dbReference>
<name>J7QZE3_HUIN7</name>
<evidence type="ECO:0000256" key="2">
    <source>
        <dbReference type="ARBA" id="ARBA00004496"/>
    </source>
</evidence>
<dbReference type="PROSITE" id="PS50086">
    <property type="entry name" value="TBC_RABGAP"/>
    <property type="match status" value="1"/>
</dbReference>
<dbReference type="PANTHER" id="PTHR47219">
    <property type="entry name" value="RAB GTPASE-ACTIVATING PROTEIN 1-LIKE"/>
    <property type="match status" value="1"/>
</dbReference>
<dbReference type="GO" id="GO:0000133">
    <property type="term" value="C:polarisome"/>
    <property type="evidence" value="ECO:0007669"/>
    <property type="project" value="EnsemblFungi"/>
</dbReference>
<dbReference type="OrthoDB" id="294251at2759"/>
<dbReference type="InterPro" id="IPR000195">
    <property type="entry name" value="Rab-GAP-TBC_dom"/>
</dbReference>
<proteinExistence type="predicted"/>
<dbReference type="FunFam" id="1.10.472.80:FF:000057">
    <property type="entry name" value="GTPase-activating protein"/>
    <property type="match status" value="1"/>
</dbReference>
<dbReference type="GO" id="GO:0005096">
    <property type="term" value="F:GTPase activator activity"/>
    <property type="evidence" value="ECO:0007669"/>
    <property type="project" value="UniProtKB-KW"/>
</dbReference>
<dbReference type="GO" id="GO:0070649">
    <property type="term" value="P:formin-nucleated actin cable assembly"/>
    <property type="evidence" value="ECO:0007669"/>
    <property type="project" value="EnsemblFungi"/>
</dbReference>
<dbReference type="Gene3D" id="1.10.472.80">
    <property type="entry name" value="Ypt/Rab-GAP domain of gyp1p, domain 3"/>
    <property type="match status" value="1"/>
</dbReference>
<dbReference type="OMA" id="YFARGQE"/>
<feature type="domain" description="Rab-GAP TBC" evidence="6">
    <location>
        <begin position="197"/>
        <end position="418"/>
    </location>
</feature>
<feature type="compositionally biased region" description="Polar residues" evidence="5">
    <location>
        <begin position="81"/>
        <end position="91"/>
    </location>
</feature>